<dbReference type="CDD" id="cd06127">
    <property type="entry name" value="DEDDh"/>
    <property type="match status" value="1"/>
</dbReference>
<dbReference type="Proteomes" id="UP000076923">
    <property type="component" value="Unassembled WGS sequence"/>
</dbReference>
<evidence type="ECO:0000259" key="1">
    <source>
        <dbReference type="SMART" id="SM00479"/>
    </source>
</evidence>
<dbReference type="GO" id="GO:0005829">
    <property type="term" value="C:cytosol"/>
    <property type="evidence" value="ECO:0007669"/>
    <property type="project" value="TreeGrafter"/>
</dbReference>
<dbReference type="SMART" id="SM00479">
    <property type="entry name" value="EXOIII"/>
    <property type="match status" value="1"/>
</dbReference>
<dbReference type="Pfam" id="PF00929">
    <property type="entry name" value="RNase_T"/>
    <property type="match status" value="1"/>
</dbReference>
<dbReference type="RefSeq" id="WP_068450057.1">
    <property type="nucleotide sequence ID" value="NZ_CANKUV010000013.1"/>
</dbReference>
<dbReference type="InterPro" id="IPR036397">
    <property type="entry name" value="RNaseH_sf"/>
</dbReference>
<name>A0A176TBM4_9FLAO</name>
<dbReference type="OrthoDB" id="9803913at2"/>
<keyword evidence="3" id="KW-1185">Reference proteome</keyword>
<dbReference type="NCBIfam" id="TIGR00573">
    <property type="entry name" value="dnaq"/>
    <property type="match status" value="1"/>
</dbReference>
<accession>A0A176TBM4</accession>
<sequence>MSWFRKKVYPPFWESYTQCFKEKPNAEVENIRFVVFDTETTGLDIKKDRILSIGTIAVISNTLKVSDNLECYIKQDLYNIETVKIHGILKEGTINKITEKEAIIQFLEHIKNAVLVAHHAAFDVAMINQALKRLHLPKLKNKVLDTGHLFQKLKLDTSKKHFSLDQLTLLFNIPQHDRHTASGDAFITALLFVKLLGVLKKKNTVLSLAYLQRSNERIGHL</sequence>
<dbReference type="PANTHER" id="PTHR30231">
    <property type="entry name" value="DNA POLYMERASE III SUBUNIT EPSILON"/>
    <property type="match status" value="1"/>
</dbReference>
<organism evidence="2 3">
    <name type="scientific">Polaribacter atrinae</name>
    <dbReference type="NCBI Taxonomy" id="1333662"/>
    <lineage>
        <taxon>Bacteria</taxon>
        <taxon>Pseudomonadati</taxon>
        <taxon>Bacteroidota</taxon>
        <taxon>Flavobacteriia</taxon>
        <taxon>Flavobacteriales</taxon>
        <taxon>Flavobacteriaceae</taxon>
    </lineage>
</organism>
<dbReference type="EMBL" id="LVWE01000038">
    <property type="protein sequence ID" value="OAD44815.1"/>
    <property type="molecule type" value="Genomic_DNA"/>
</dbReference>
<proteinExistence type="predicted"/>
<reference evidence="2 3" key="1">
    <citation type="submission" date="2016-02" db="EMBL/GenBank/DDBJ databases">
        <title>Draft genome sequence of Polaribacter atrinae KACC17473.</title>
        <authorList>
            <person name="Shin S.-K."/>
            <person name="Yi H."/>
        </authorList>
    </citation>
    <scope>NUCLEOTIDE SEQUENCE [LARGE SCALE GENOMIC DNA]</scope>
    <source>
        <strain evidence="2 3">KACC 17473</strain>
    </source>
</reference>
<dbReference type="GO" id="GO:0045004">
    <property type="term" value="P:DNA replication proofreading"/>
    <property type="evidence" value="ECO:0007669"/>
    <property type="project" value="TreeGrafter"/>
</dbReference>
<protein>
    <submittedName>
        <fullName evidence="2">DNA polymerase III subunit epsilon</fullName>
    </submittedName>
</protein>
<evidence type="ECO:0000313" key="3">
    <source>
        <dbReference type="Proteomes" id="UP000076923"/>
    </source>
</evidence>
<feature type="domain" description="Exonuclease" evidence="1">
    <location>
        <begin position="32"/>
        <end position="201"/>
    </location>
</feature>
<evidence type="ECO:0000313" key="2">
    <source>
        <dbReference type="EMBL" id="OAD44815.1"/>
    </source>
</evidence>
<dbReference type="InterPro" id="IPR013520">
    <property type="entry name" value="Ribonucl_H"/>
</dbReference>
<gene>
    <name evidence="2" type="ORF">LPB303_10840</name>
</gene>
<dbReference type="GO" id="GO:0003677">
    <property type="term" value="F:DNA binding"/>
    <property type="evidence" value="ECO:0007669"/>
    <property type="project" value="InterPro"/>
</dbReference>
<dbReference type="AlphaFoldDB" id="A0A176TBM4"/>
<dbReference type="InterPro" id="IPR012337">
    <property type="entry name" value="RNaseH-like_sf"/>
</dbReference>
<dbReference type="PANTHER" id="PTHR30231:SF41">
    <property type="entry name" value="DNA POLYMERASE III SUBUNIT EPSILON"/>
    <property type="match status" value="1"/>
</dbReference>
<dbReference type="GO" id="GO:0008408">
    <property type="term" value="F:3'-5' exonuclease activity"/>
    <property type="evidence" value="ECO:0007669"/>
    <property type="project" value="TreeGrafter"/>
</dbReference>
<dbReference type="InterPro" id="IPR006054">
    <property type="entry name" value="DnaQ"/>
</dbReference>
<comment type="caution">
    <text evidence="2">The sequence shown here is derived from an EMBL/GenBank/DDBJ whole genome shotgun (WGS) entry which is preliminary data.</text>
</comment>
<dbReference type="STRING" id="1333662.LPB303_10840"/>
<dbReference type="GO" id="GO:0003887">
    <property type="term" value="F:DNA-directed DNA polymerase activity"/>
    <property type="evidence" value="ECO:0007669"/>
    <property type="project" value="InterPro"/>
</dbReference>
<dbReference type="SUPFAM" id="SSF53098">
    <property type="entry name" value="Ribonuclease H-like"/>
    <property type="match status" value="1"/>
</dbReference>
<dbReference type="Gene3D" id="3.30.420.10">
    <property type="entry name" value="Ribonuclease H-like superfamily/Ribonuclease H"/>
    <property type="match status" value="1"/>
</dbReference>